<evidence type="ECO:0000256" key="1">
    <source>
        <dbReference type="RuleBase" id="RU363044"/>
    </source>
</evidence>
<comment type="caution">
    <text evidence="3">The sequence shown here is derived from an EMBL/GenBank/DDBJ whole genome shotgun (WGS) entry which is preliminary data.</text>
</comment>
<dbReference type="EMBL" id="JAKMXF010000299">
    <property type="protein sequence ID" value="KAI6652436.1"/>
    <property type="molecule type" value="Genomic_DNA"/>
</dbReference>
<comment type="catalytic activity">
    <reaction evidence="1">
        <text>ATP + H2O = ADP + phosphate + H(+)</text>
        <dbReference type="Rhea" id="RHEA:13065"/>
        <dbReference type="ChEBI" id="CHEBI:15377"/>
        <dbReference type="ChEBI" id="CHEBI:15378"/>
        <dbReference type="ChEBI" id="CHEBI:30616"/>
        <dbReference type="ChEBI" id="CHEBI:43474"/>
        <dbReference type="ChEBI" id="CHEBI:456216"/>
        <dbReference type="EC" id="5.6.2.3"/>
    </reaction>
</comment>
<dbReference type="GO" id="GO:0043139">
    <property type="term" value="F:5'-3' DNA helicase activity"/>
    <property type="evidence" value="ECO:0007669"/>
    <property type="project" value="UniProtKB-EC"/>
</dbReference>
<dbReference type="GO" id="GO:0000723">
    <property type="term" value="P:telomere maintenance"/>
    <property type="evidence" value="ECO:0007669"/>
    <property type="project" value="InterPro"/>
</dbReference>
<keyword evidence="1" id="KW-0547">Nucleotide-binding</keyword>
<evidence type="ECO:0000313" key="3">
    <source>
        <dbReference type="EMBL" id="KAI6652436.1"/>
    </source>
</evidence>
<keyword evidence="1" id="KW-0378">Hydrolase</keyword>
<keyword evidence="1" id="KW-0233">DNA recombination</keyword>
<organism evidence="3 4">
    <name type="scientific">Oopsacas minuta</name>
    <dbReference type="NCBI Taxonomy" id="111878"/>
    <lineage>
        <taxon>Eukaryota</taxon>
        <taxon>Metazoa</taxon>
        <taxon>Porifera</taxon>
        <taxon>Hexactinellida</taxon>
        <taxon>Hexasterophora</taxon>
        <taxon>Lyssacinosida</taxon>
        <taxon>Leucopsacidae</taxon>
        <taxon>Oopsacas</taxon>
    </lineage>
</organism>
<gene>
    <name evidence="3" type="ORF">LOD99_7450</name>
</gene>
<dbReference type="GO" id="GO:0006281">
    <property type="term" value="P:DNA repair"/>
    <property type="evidence" value="ECO:0007669"/>
    <property type="project" value="UniProtKB-KW"/>
</dbReference>
<dbReference type="AlphaFoldDB" id="A0AAV7JWJ5"/>
<dbReference type="GO" id="GO:0005524">
    <property type="term" value="F:ATP binding"/>
    <property type="evidence" value="ECO:0007669"/>
    <property type="project" value="UniProtKB-KW"/>
</dbReference>
<sequence length="265" mass="30062">MIGRVCSAHPSEGDRFYLRIHLHHVTGCRSYKDIRTFPDDTICNTYKEAARRRGLLEDDQECDDCLTYDASYSMPSELRQLYELEFDVHHQAFIAETNIPVLNSDQYEIYNCIIETITDTGVEQRAFFIDGSGGNGKTFLYNTLLAKIEGPIPLNDLSVCNIPKQSALAKLIQSAKLIVWDEAPMVHRYAAECINRSSRDICSCELPFGGDFHQILPVIRHSTRAQSLDQHDSVEVSNFSDFLLRVGEGTEPENESNMIYLDAKI</sequence>
<keyword evidence="1" id="KW-0234">DNA repair</keyword>
<name>A0AAV7JWJ5_9METZ</name>
<keyword evidence="1 3" id="KW-0347">Helicase</keyword>
<feature type="domain" description="DNA helicase Pif1-like DEAD-box helicase" evidence="2">
    <location>
        <begin position="151"/>
        <end position="228"/>
    </location>
</feature>
<dbReference type="PANTHER" id="PTHR10492:SF57">
    <property type="entry name" value="ATP-DEPENDENT DNA HELICASE"/>
    <property type="match status" value="1"/>
</dbReference>
<dbReference type="Proteomes" id="UP001165289">
    <property type="component" value="Unassembled WGS sequence"/>
</dbReference>
<reference evidence="3 4" key="1">
    <citation type="journal article" date="2023" name="BMC Biol.">
        <title>The compact genome of the sponge Oopsacas minuta (Hexactinellida) is lacking key metazoan core genes.</title>
        <authorList>
            <person name="Santini S."/>
            <person name="Schenkelaars Q."/>
            <person name="Jourda C."/>
            <person name="Duchesne M."/>
            <person name="Belahbib H."/>
            <person name="Rocher C."/>
            <person name="Selva M."/>
            <person name="Riesgo A."/>
            <person name="Vervoort M."/>
            <person name="Leys S.P."/>
            <person name="Kodjabachian L."/>
            <person name="Le Bivic A."/>
            <person name="Borchiellini C."/>
            <person name="Claverie J.M."/>
            <person name="Renard E."/>
        </authorList>
    </citation>
    <scope>NUCLEOTIDE SEQUENCE [LARGE SCALE GENOMIC DNA]</scope>
    <source>
        <strain evidence="3">SPO-2</strain>
    </source>
</reference>
<accession>A0AAV7JWJ5</accession>
<evidence type="ECO:0000259" key="2">
    <source>
        <dbReference type="Pfam" id="PF05970"/>
    </source>
</evidence>
<proteinExistence type="inferred from homology"/>
<dbReference type="PANTHER" id="PTHR10492">
    <property type="match status" value="1"/>
</dbReference>
<comment type="cofactor">
    <cofactor evidence="1">
        <name>Mg(2+)</name>
        <dbReference type="ChEBI" id="CHEBI:18420"/>
    </cofactor>
</comment>
<protein>
    <recommendedName>
        <fullName evidence="1">ATP-dependent DNA helicase</fullName>
        <ecNumber evidence="1">5.6.2.3</ecNumber>
    </recommendedName>
</protein>
<dbReference type="Pfam" id="PF05970">
    <property type="entry name" value="PIF1"/>
    <property type="match status" value="2"/>
</dbReference>
<dbReference type="GO" id="GO:0006310">
    <property type="term" value="P:DNA recombination"/>
    <property type="evidence" value="ECO:0007669"/>
    <property type="project" value="UniProtKB-KW"/>
</dbReference>
<dbReference type="EC" id="5.6.2.3" evidence="1"/>
<dbReference type="Gene3D" id="3.40.50.300">
    <property type="entry name" value="P-loop containing nucleotide triphosphate hydrolases"/>
    <property type="match status" value="1"/>
</dbReference>
<keyword evidence="4" id="KW-1185">Reference proteome</keyword>
<dbReference type="GO" id="GO:0016787">
    <property type="term" value="F:hydrolase activity"/>
    <property type="evidence" value="ECO:0007669"/>
    <property type="project" value="UniProtKB-KW"/>
</dbReference>
<dbReference type="InterPro" id="IPR027417">
    <property type="entry name" value="P-loop_NTPase"/>
</dbReference>
<feature type="domain" description="DNA helicase Pif1-like DEAD-box helicase" evidence="2">
    <location>
        <begin position="102"/>
        <end position="149"/>
    </location>
</feature>
<dbReference type="SUPFAM" id="SSF52540">
    <property type="entry name" value="P-loop containing nucleoside triphosphate hydrolases"/>
    <property type="match status" value="1"/>
</dbReference>
<dbReference type="InterPro" id="IPR010285">
    <property type="entry name" value="DNA_helicase_pif1-like_DEAD"/>
</dbReference>
<comment type="similarity">
    <text evidence="1">Belongs to the helicase family.</text>
</comment>
<keyword evidence="1" id="KW-0067">ATP-binding</keyword>
<evidence type="ECO:0000313" key="4">
    <source>
        <dbReference type="Proteomes" id="UP001165289"/>
    </source>
</evidence>
<keyword evidence="1" id="KW-0227">DNA damage</keyword>